<accession>A0A4Z0C1B6</accession>
<evidence type="ECO:0000313" key="2">
    <source>
        <dbReference type="Proteomes" id="UP000297564"/>
    </source>
</evidence>
<comment type="caution">
    <text evidence="1">The sequence shown here is derived from an EMBL/GenBank/DDBJ whole genome shotgun (WGS) entry which is preliminary data.</text>
</comment>
<name>A0A4Z0C1B6_9BURK</name>
<organism evidence="1 2">
    <name type="scientific">Ramlibacter rhizophilus</name>
    <dbReference type="NCBI Taxonomy" id="1781167"/>
    <lineage>
        <taxon>Bacteria</taxon>
        <taxon>Pseudomonadati</taxon>
        <taxon>Pseudomonadota</taxon>
        <taxon>Betaproteobacteria</taxon>
        <taxon>Burkholderiales</taxon>
        <taxon>Comamonadaceae</taxon>
        <taxon>Ramlibacter</taxon>
    </lineage>
</organism>
<dbReference type="RefSeq" id="WP_135283476.1">
    <property type="nucleotide sequence ID" value="NZ_SMLL01000001.1"/>
</dbReference>
<evidence type="ECO:0000313" key="1">
    <source>
        <dbReference type="EMBL" id="TFZ04594.1"/>
    </source>
</evidence>
<gene>
    <name evidence="1" type="ORF">EZ242_02265</name>
</gene>
<keyword evidence="2" id="KW-1185">Reference proteome</keyword>
<dbReference type="OrthoDB" id="8811364at2"/>
<dbReference type="Proteomes" id="UP000297564">
    <property type="component" value="Unassembled WGS sequence"/>
</dbReference>
<sequence>MNPRLLLLIGAAAALAGCASNPVFEGGRAWSDGWREGKVEKVGSAAELGYRQSYDCRYRDDGAGREAPGRFAVVAVQNMGKHRHVVAPVEPGREPKEGDQVLTNLRGCAPPIARAGK</sequence>
<reference evidence="1 2" key="1">
    <citation type="submission" date="2019-03" db="EMBL/GenBank/DDBJ databases">
        <title>Ramlibacter rhizophilus CCTCC AB2015357, whole genome shotgun sequence.</title>
        <authorList>
            <person name="Zhang X."/>
            <person name="Feng G."/>
            <person name="Zhu H."/>
        </authorList>
    </citation>
    <scope>NUCLEOTIDE SEQUENCE [LARGE SCALE GENOMIC DNA]</scope>
    <source>
        <strain evidence="1 2">CCTCC AB2015357</strain>
    </source>
</reference>
<protein>
    <recommendedName>
        <fullName evidence="3">Lipoprotein</fullName>
    </recommendedName>
</protein>
<evidence type="ECO:0008006" key="3">
    <source>
        <dbReference type="Google" id="ProtNLM"/>
    </source>
</evidence>
<dbReference type="AlphaFoldDB" id="A0A4Z0C1B6"/>
<dbReference type="EMBL" id="SMLL01000001">
    <property type="protein sequence ID" value="TFZ04594.1"/>
    <property type="molecule type" value="Genomic_DNA"/>
</dbReference>
<dbReference type="PROSITE" id="PS51257">
    <property type="entry name" value="PROKAR_LIPOPROTEIN"/>
    <property type="match status" value="1"/>
</dbReference>
<proteinExistence type="predicted"/>